<name>A0ABW2Y6M0_9GAMM</name>
<proteinExistence type="predicted"/>
<evidence type="ECO:0000313" key="2">
    <source>
        <dbReference type="Proteomes" id="UP001597110"/>
    </source>
</evidence>
<reference evidence="2" key="1">
    <citation type="journal article" date="2019" name="Int. J. Syst. Evol. Microbiol.">
        <title>The Global Catalogue of Microorganisms (GCM) 10K type strain sequencing project: providing services to taxonomists for standard genome sequencing and annotation.</title>
        <authorList>
            <consortium name="The Broad Institute Genomics Platform"/>
            <consortium name="The Broad Institute Genome Sequencing Center for Infectious Disease"/>
            <person name="Wu L."/>
            <person name="Ma J."/>
        </authorList>
    </citation>
    <scope>NUCLEOTIDE SEQUENCE [LARGE SCALE GENOMIC DNA]</scope>
    <source>
        <strain evidence="2">CCUG 55585</strain>
    </source>
</reference>
<comment type="caution">
    <text evidence="1">The sequence shown here is derived from an EMBL/GenBank/DDBJ whole genome shotgun (WGS) entry which is preliminary data.</text>
</comment>
<protein>
    <submittedName>
        <fullName evidence="1">Uncharacterized protein</fullName>
    </submittedName>
</protein>
<dbReference type="Proteomes" id="UP001597110">
    <property type="component" value="Unassembled WGS sequence"/>
</dbReference>
<gene>
    <name evidence="1" type="ORF">ACFQ0E_01110</name>
</gene>
<sequence length="232" mass="25781">MTNYLARYLAGEHVQVTRELSRLAPCSEVLRAEAWGIAEAAMSRVAHNCRLIADRLSRRGYLFSVYCDDEDDGGPQPPITPFDSQNAGMIDRLAARFGPLPITLECFWRTVGDVAFTGKHPDFPGMLDPLVVYPVEALLEEAEYAEREDDGCFHFALSPDDLHKDNVSGGMPYSVALPQGTFDFRLMHEGRDMDFLDYLRDVILVRGGFGGVDIAHPAGVPLAELTMELKPF</sequence>
<evidence type="ECO:0000313" key="1">
    <source>
        <dbReference type="EMBL" id="MFD0724187.1"/>
    </source>
</evidence>
<dbReference type="RefSeq" id="WP_386821862.1">
    <property type="nucleotide sequence ID" value="NZ_JBHTIF010000001.1"/>
</dbReference>
<dbReference type="EMBL" id="JBHTIF010000001">
    <property type="protein sequence ID" value="MFD0724187.1"/>
    <property type="molecule type" value="Genomic_DNA"/>
</dbReference>
<accession>A0ABW2Y6M0</accession>
<organism evidence="1 2">
    <name type="scientific">Lysobacter brunescens</name>
    <dbReference type="NCBI Taxonomy" id="262323"/>
    <lineage>
        <taxon>Bacteria</taxon>
        <taxon>Pseudomonadati</taxon>
        <taxon>Pseudomonadota</taxon>
        <taxon>Gammaproteobacteria</taxon>
        <taxon>Lysobacterales</taxon>
        <taxon>Lysobacteraceae</taxon>
        <taxon>Lysobacter</taxon>
    </lineage>
</organism>
<keyword evidence="2" id="KW-1185">Reference proteome</keyword>